<sequence>TFIFICLISLQSFGEESIKIGVIRDLTGPHAEAGRSQRDALMMVYDEANATGFIPGYKIDYKDTIGDEKADPDRSTSLAKKFIEADNVLLISCCSTSGAGMAVVKVSSEAGVPVTGHAYSVQLHQGDMGKWYFAQGANNDEFIRAWLEMIKRDGFKKVALAWVNYAWGRDAREVLYKYAKDYGITIIGDVPVEMGASEATAEIQKLKAMNPEAAVFGLLTKDLAAAARAVAAIGWKIPVYTPSMTMTPAMKIVGADLMEGWRGNAFSDPSAPEIVAVINKFKAKYGSTPSEITYFMETWDATNVLMNVFKIMAEKKEPFTRANLRDALEKYSEGVSLITPTPRKSPGWKKQPHILFYAKDFLPMMVKNGKLVKY</sequence>
<organism evidence="4 5">
    <name type="scientific">Tectimicrobiota bacterium</name>
    <dbReference type="NCBI Taxonomy" id="2528274"/>
    <lineage>
        <taxon>Bacteria</taxon>
        <taxon>Pseudomonadati</taxon>
        <taxon>Nitrospinota/Tectimicrobiota group</taxon>
        <taxon>Candidatus Tectimicrobiota</taxon>
    </lineage>
</organism>
<protein>
    <submittedName>
        <fullName evidence="4">ABC transporter substrate-binding protein</fullName>
    </submittedName>
</protein>
<dbReference type="InterPro" id="IPR051010">
    <property type="entry name" value="BCAA_transport"/>
</dbReference>
<evidence type="ECO:0000313" key="5">
    <source>
        <dbReference type="Proteomes" id="UP000772181"/>
    </source>
</evidence>
<evidence type="ECO:0000256" key="1">
    <source>
        <dbReference type="ARBA" id="ARBA00010062"/>
    </source>
</evidence>
<dbReference type="PANTHER" id="PTHR30483">
    <property type="entry name" value="LEUCINE-SPECIFIC-BINDING PROTEIN"/>
    <property type="match status" value="1"/>
</dbReference>
<comment type="similarity">
    <text evidence="1">Belongs to the leucine-binding protein family.</text>
</comment>
<accession>A0A933LQK1</accession>
<dbReference type="SUPFAM" id="SSF53822">
    <property type="entry name" value="Periplasmic binding protein-like I"/>
    <property type="match status" value="1"/>
</dbReference>
<dbReference type="Pfam" id="PF13458">
    <property type="entry name" value="Peripla_BP_6"/>
    <property type="match status" value="1"/>
</dbReference>
<proteinExistence type="inferred from homology"/>
<evidence type="ECO:0000313" key="4">
    <source>
        <dbReference type="EMBL" id="MBI4596235.1"/>
    </source>
</evidence>
<reference evidence="4" key="1">
    <citation type="submission" date="2020-07" db="EMBL/GenBank/DDBJ databases">
        <title>Huge and variable diversity of episymbiotic CPR bacteria and DPANN archaea in groundwater ecosystems.</title>
        <authorList>
            <person name="He C.Y."/>
            <person name="Keren R."/>
            <person name="Whittaker M."/>
            <person name="Farag I.F."/>
            <person name="Doudna J."/>
            <person name="Cate J.H.D."/>
            <person name="Banfield J.F."/>
        </authorList>
    </citation>
    <scope>NUCLEOTIDE SEQUENCE</scope>
    <source>
        <strain evidence="4">NC_groundwater_1482_Ag_S-0.65um_47_24</strain>
    </source>
</reference>
<dbReference type="InterPro" id="IPR028082">
    <property type="entry name" value="Peripla_BP_I"/>
</dbReference>
<dbReference type="EMBL" id="JACQWF010000339">
    <property type="protein sequence ID" value="MBI4596235.1"/>
    <property type="molecule type" value="Genomic_DNA"/>
</dbReference>
<evidence type="ECO:0000256" key="2">
    <source>
        <dbReference type="ARBA" id="ARBA00022729"/>
    </source>
</evidence>
<evidence type="ECO:0000259" key="3">
    <source>
        <dbReference type="Pfam" id="PF13458"/>
    </source>
</evidence>
<dbReference type="InterPro" id="IPR028081">
    <property type="entry name" value="Leu-bd"/>
</dbReference>
<dbReference type="Gene3D" id="3.40.50.2300">
    <property type="match status" value="2"/>
</dbReference>
<dbReference type="Proteomes" id="UP000772181">
    <property type="component" value="Unassembled WGS sequence"/>
</dbReference>
<keyword evidence="2" id="KW-0732">Signal</keyword>
<dbReference type="AlphaFoldDB" id="A0A933LQK1"/>
<dbReference type="PANTHER" id="PTHR30483:SF6">
    <property type="entry name" value="PERIPLASMIC BINDING PROTEIN OF ABC TRANSPORTER FOR NATURAL AMINO ACIDS"/>
    <property type="match status" value="1"/>
</dbReference>
<name>A0A933LQK1_UNCTE</name>
<feature type="non-terminal residue" evidence="4">
    <location>
        <position position="1"/>
    </location>
</feature>
<feature type="domain" description="Leucine-binding protein" evidence="3">
    <location>
        <begin position="17"/>
        <end position="332"/>
    </location>
</feature>
<comment type="caution">
    <text evidence="4">The sequence shown here is derived from an EMBL/GenBank/DDBJ whole genome shotgun (WGS) entry which is preliminary data.</text>
</comment>
<gene>
    <name evidence="4" type="ORF">HY730_07675</name>
</gene>